<dbReference type="AlphaFoldDB" id="A0A2A9NS65"/>
<protein>
    <submittedName>
        <fullName evidence="1">Uncharacterized protein</fullName>
    </submittedName>
</protein>
<proteinExistence type="predicted"/>
<evidence type="ECO:0000313" key="1">
    <source>
        <dbReference type="EMBL" id="PFH53835.1"/>
    </source>
</evidence>
<dbReference type="EMBL" id="KZ301972">
    <property type="protein sequence ID" value="PFH53835.1"/>
    <property type="molecule type" value="Genomic_DNA"/>
</dbReference>
<sequence>MCQDMPALCCGAEGDIFKVNETGLMLSLSLKQTKQADKRIAPFCSQSTARFEQPQRLNTVGTVKQ</sequence>
<gene>
    <name evidence="1" type="ORF">AMATHDRAFT_54370</name>
</gene>
<organism evidence="1 2">
    <name type="scientific">Amanita thiersii Skay4041</name>
    <dbReference type="NCBI Taxonomy" id="703135"/>
    <lineage>
        <taxon>Eukaryota</taxon>
        <taxon>Fungi</taxon>
        <taxon>Dikarya</taxon>
        <taxon>Basidiomycota</taxon>
        <taxon>Agaricomycotina</taxon>
        <taxon>Agaricomycetes</taxon>
        <taxon>Agaricomycetidae</taxon>
        <taxon>Agaricales</taxon>
        <taxon>Pluteineae</taxon>
        <taxon>Amanitaceae</taxon>
        <taxon>Amanita</taxon>
    </lineage>
</organism>
<keyword evidence="2" id="KW-1185">Reference proteome</keyword>
<name>A0A2A9NS65_9AGAR</name>
<reference evidence="1 2" key="1">
    <citation type="submission" date="2014-02" db="EMBL/GenBank/DDBJ databases">
        <title>Transposable element dynamics among asymbiotic and ectomycorrhizal Amanita fungi.</title>
        <authorList>
            <consortium name="DOE Joint Genome Institute"/>
            <person name="Hess J."/>
            <person name="Skrede I."/>
            <person name="Wolfe B."/>
            <person name="LaButti K."/>
            <person name="Ohm R.A."/>
            <person name="Grigoriev I.V."/>
            <person name="Pringle A."/>
        </authorList>
    </citation>
    <scope>NUCLEOTIDE SEQUENCE [LARGE SCALE GENOMIC DNA]</scope>
    <source>
        <strain evidence="1 2">SKay4041</strain>
    </source>
</reference>
<accession>A0A2A9NS65</accession>
<dbReference type="Proteomes" id="UP000242287">
    <property type="component" value="Unassembled WGS sequence"/>
</dbReference>
<evidence type="ECO:0000313" key="2">
    <source>
        <dbReference type="Proteomes" id="UP000242287"/>
    </source>
</evidence>